<organism evidence="7 8">
    <name type="scientific">Lymnaea stagnalis</name>
    <name type="common">Great pond snail</name>
    <name type="synonym">Helix stagnalis</name>
    <dbReference type="NCBI Taxonomy" id="6523"/>
    <lineage>
        <taxon>Eukaryota</taxon>
        <taxon>Metazoa</taxon>
        <taxon>Spiralia</taxon>
        <taxon>Lophotrochozoa</taxon>
        <taxon>Mollusca</taxon>
        <taxon>Gastropoda</taxon>
        <taxon>Heterobranchia</taxon>
        <taxon>Euthyneura</taxon>
        <taxon>Panpulmonata</taxon>
        <taxon>Hygrophila</taxon>
        <taxon>Lymnaeoidea</taxon>
        <taxon>Lymnaeidae</taxon>
        <taxon>Lymnaea</taxon>
    </lineage>
</organism>
<accession>A0AAV2H0B2</accession>
<gene>
    <name evidence="7" type="ORF">GSLYS_00000938001</name>
</gene>
<comment type="caution">
    <text evidence="7">The sequence shown here is derived from an EMBL/GenBank/DDBJ whole genome shotgun (WGS) entry which is preliminary data.</text>
</comment>
<dbReference type="GO" id="GO:0051664">
    <property type="term" value="P:nuclear pore localization"/>
    <property type="evidence" value="ECO:0007669"/>
    <property type="project" value="TreeGrafter"/>
</dbReference>
<feature type="coiled-coil region" evidence="4">
    <location>
        <begin position="6"/>
        <end position="106"/>
    </location>
</feature>
<feature type="domain" description="LTD" evidence="5">
    <location>
        <begin position="295"/>
        <end position="416"/>
    </location>
</feature>
<dbReference type="GO" id="GO:0006998">
    <property type="term" value="P:nuclear envelope organization"/>
    <property type="evidence" value="ECO:0007669"/>
    <property type="project" value="TreeGrafter"/>
</dbReference>
<keyword evidence="1 3" id="KW-0403">Intermediate filament</keyword>
<dbReference type="Gene3D" id="2.60.40.1260">
    <property type="entry name" value="Lamin Tail domain"/>
    <property type="match status" value="1"/>
</dbReference>
<dbReference type="GO" id="GO:0090435">
    <property type="term" value="P:protein localization to nuclear envelope"/>
    <property type="evidence" value="ECO:0007669"/>
    <property type="project" value="TreeGrafter"/>
</dbReference>
<dbReference type="InterPro" id="IPR001322">
    <property type="entry name" value="Lamin_tail_dom"/>
</dbReference>
<evidence type="ECO:0000313" key="7">
    <source>
        <dbReference type="EMBL" id="CAL1526761.1"/>
    </source>
</evidence>
<dbReference type="Pfam" id="PF00932">
    <property type="entry name" value="LTD"/>
    <property type="match status" value="1"/>
</dbReference>
<dbReference type="Gene3D" id="1.20.5.500">
    <property type="entry name" value="Single helix bin"/>
    <property type="match status" value="1"/>
</dbReference>
<dbReference type="SUPFAM" id="SSF64593">
    <property type="entry name" value="Intermediate filament protein, coiled coil region"/>
    <property type="match status" value="1"/>
</dbReference>
<dbReference type="SMART" id="SM01391">
    <property type="entry name" value="Filament"/>
    <property type="match status" value="1"/>
</dbReference>
<keyword evidence="8" id="KW-1185">Reference proteome</keyword>
<evidence type="ECO:0000259" key="5">
    <source>
        <dbReference type="PROSITE" id="PS51841"/>
    </source>
</evidence>
<name>A0AAV2H0B2_LYMST</name>
<comment type="similarity">
    <text evidence="3">Belongs to the intermediate filament family.</text>
</comment>
<evidence type="ECO:0000256" key="3">
    <source>
        <dbReference type="RuleBase" id="RU000685"/>
    </source>
</evidence>
<evidence type="ECO:0000259" key="6">
    <source>
        <dbReference type="PROSITE" id="PS51842"/>
    </source>
</evidence>
<evidence type="ECO:0000256" key="4">
    <source>
        <dbReference type="SAM" id="Coils"/>
    </source>
</evidence>
<dbReference type="PROSITE" id="PS51842">
    <property type="entry name" value="IF_ROD_2"/>
    <property type="match status" value="1"/>
</dbReference>
<feature type="coiled-coil region" evidence="4">
    <location>
        <begin position="147"/>
        <end position="206"/>
    </location>
</feature>
<dbReference type="PANTHER" id="PTHR45721:SF12">
    <property type="entry name" value="INTERMEDIATE FILAMENT PROTEIN IFA-1"/>
    <property type="match status" value="1"/>
</dbReference>
<dbReference type="EMBL" id="CAXITT010000008">
    <property type="protein sequence ID" value="CAL1526761.1"/>
    <property type="molecule type" value="Genomic_DNA"/>
</dbReference>
<dbReference type="PROSITE" id="PS00226">
    <property type="entry name" value="IF_ROD_1"/>
    <property type="match status" value="1"/>
</dbReference>
<dbReference type="Gene3D" id="1.20.5.1160">
    <property type="entry name" value="Vasodilator-stimulated phosphoprotein"/>
    <property type="match status" value="1"/>
</dbReference>
<dbReference type="GO" id="GO:0005882">
    <property type="term" value="C:intermediate filament"/>
    <property type="evidence" value="ECO:0007669"/>
    <property type="project" value="UniProtKB-KW"/>
</dbReference>
<protein>
    <submittedName>
        <fullName evidence="7">Uncharacterized protein</fullName>
    </submittedName>
</protein>
<dbReference type="Pfam" id="PF00038">
    <property type="entry name" value="Filament"/>
    <property type="match status" value="1"/>
</dbReference>
<dbReference type="SUPFAM" id="SSF74853">
    <property type="entry name" value="Lamin A/C globular tail domain"/>
    <property type="match status" value="1"/>
</dbReference>
<dbReference type="GO" id="GO:0005200">
    <property type="term" value="F:structural constituent of cytoskeleton"/>
    <property type="evidence" value="ECO:0007669"/>
    <property type="project" value="TreeGrafter"/>
</dbReference>
<dbReference type="Proteomes" id="UP001497497">
    <property type="component" value="Unassembled WGS sequence"/>
</dbReference>
<dbReference type="GO" id="GO:0031507">
    <property type="term" value="P:heterochromatin formation"/>
    <property type="evidence" value="ECO:0007669"/>
    <property type="project" value="TreeGrafter"/>
</dbReference>
<keyword evidence="2 4" id="KW-0175">Coiled coil</keyword>
<dbReference type="PROSITE" id="PS51841">
    <property type="entry name" value="LTD"/>
    <property type="match status" value="1"/>
</dbReference>
<evidence type="ECO:0000256" key="2">
    <source>
        <dbReference type="ARBA" id="ARBA00023054"/>
    </source>
</evidence>
<dbReference type="InterPro" id="IPR039008">
    <property type="entry name" value="IF_rod_dom"/>
</dbReference>
<evidence type="ECO:0000256" key="1">
    <source>
        <dbReference type="ARBA" id="ARBA00022754"/>
    </source>
</evidence>
<proteinExistence type="inferred from homology"/>
<dbReference type="AlphaFoldDB" id="A0AAV2H0B2"/>
<dbReference type="GO" id="GO:0005652">
    <property type="term" value="C:nuclear lamina"/>
    <property type="evidence" value="ECO:0007669"/>
    <property type="project" value="TreeGrafter"/>
</dbReference>
<dbReference type="PANTHER" id="PTHR45721">
    <property type="entry name" value="LAMIN DM0-RELATED"/>
    <property type="match status" value="1"/>
</dbReference>
<evidence type="ECO:0000313" key="8">
    <source>
        <dbReference type="Proteomes" id="UP001497497"/>
    </source>
</evidence>
<reference evidence="7 8" key="1">
    <citation type="submission" date="2024-04" db="EMBL/GenBank/DDBJ databases">
        <authorList>
            <consortium name="Genoscope - CEA"/>
            <person name="William W."/>
        </authorList>
    </citation>
    <scope>NUCLEOTIDE SEQUENCE [LARGE SCALE GENOMIC DNA]</scope>
</reference>
<dbReference type="GO" id="GO:0007097">
    <property type="term" value="P:nuclear migration"/>
    <property type="evidence" value="ECO:0007669"/>
    <property type="project" value="TreeGrafter"/>
</dbReference>
<dbReference type="InterPro" id="IPR036415">
    <property type="entry name" value="Lamin_tail_dom_sf"/>
</dbReference>
<dbReference type="Gene3D" id="1.20.5.170">
    <property type="match status" value="1"/>
</dbReference>
<dbReference type="InterPro" id="IPR018039">
    <property type="entry name" value="IF_conserved"/>
</dbReference>
<feature type="domain" description="IF rod" evidence="6">
    <location>
        <begin position="1"/>
        <end position="235"/>
    </location>
</feature>
<sequence length="420" mass="48294">MLRRTNDSLDTERARDKATISRLQEELEKLRMDLSNETIARLDAENKYQTLLEEIEFLKSVHEQELKELSALAYRDTTAENREFWKNELSQAIRDIQQEYDLKVDQIRGEMETFYNLKVQEFRTGATKQNMEATHAREETKKLHKQLGDSRTRLADLEARNAQLEKQYQDLLRELEQKEHEHDVEINSMKEEMNKLRVEMEGMLVELQTLMDAKLSLELEIAAYRKLLEGEETRVGLRQVVEQTLGVRQSGSARLADLINVSEGQAYESGVESKNVRVQADSQLSMKMMRGEVSAKTTYQRTANGPVSIAEANPEGKFILLENNPSGGVRKEMNLDGWKIRRIVDKNLSRPYEYTFRNFVLKPAKSVKIFARSLASQAGPNDLVFRDADTWGAGAEVVTSLINEKGEEKASHIQKTNYTQ</sequence>